<evidence type="ECO:0000313" key="10">
    <source>
        <dbReference type="Proteomes" id="UP000305948"/>
    </source>
</evidence>
<dbReference type="PANTHER" id="PTHR14360">
    <property type="entry name" value="PROTEIN FMP32, MITOCHONDRIAL"/>
    <property type="match status" value="1"/>
</dbReference>
<feature type="region of interest" description="Disordered" evidence="8">
    <location>
        <begin position="40"/>
        <end position="110"/>
    </location>
</feature>
<evidence type="ECO:0000256" key="1">
    <source>
        <dbReference type="ARBA" id="ARBA00004173"/>
    </source>
</evidence>
<name>A0A5C3NGY5_9AGAM</name>
<protein>
    <recommendedName>
        <fullName evidence="11">DUF1640-domain-containing protein</fullName>
    </recommendedName>
</protein>
<dbReference type="Gene3D" id="1.20.5.340">
    <property type="match status" value="1"/>
</dbReference>
<dbReference type="PANTHER" id="PTHR14360:SF12">
    <property type="entry name" value="MOZ PROTEIN REPRESENTS A CHROMATIN-ASSOCIATED ACETYLTRANSFERASE"/>
    <property type="match status" value="1"/>
</dbReference>
<gene>
    <name evidence="9" type="ORF">OE88DRAFT_1731399</name>
</gene>
<dbReference type="GO" id="GO:0005739">
    <property type="term" value="C:mitochondrion"/>
    <property type="evidence" value="ECO:0007669"/>
    <property type="project" value="UniProtKB-SubCell"/>
</dbReference>
<dbReference type="EMBL" id="ML213504">
    <property type="protein sequence ID" value="TFK55746.1"/>
    <property type="molecule type" value="Genomic_DNA"/>
</dbReference>
<keyword evidence="7" id="KW-0472">Membrane</keyword>
<reference evidence="9 10" key="1">
    <citation type="journal article" date="2019" name="Nat. Ecol. Evol.">
        <title>Megaphylogeny resolves global patterns of mushroom evolution.</title>
        <authorList>
            <person name="Varga T."/>
            <person name="Krizsan K."/>
            <person name="Foldi C."/>
            <person name="Dima B."/>
            <person name="Sanchez-Garcia M."/>
            <person name="Sanchez-Ramirez S."/>
            <person name="Szollosi G.J."/>
            <person name="Szarkandi J.G."/>
            <person name="Papp V."/>
            <person name="Albert L."/>
            <person name="Andreopoulos W."/>
            <person name="Angelini C."/>
            <person name="Antonin V."/>
            <person name="Barry K.W."/>
            <person name="Bougher N.L."/>
            <person name="Buchanan P."/>
            <person name="Buyck B."/>
            <person name="Bense V."/>
            <person name="Catcheside P."/>
            <person name="Chovatia M."/>
            <person name="Cooper J."/>
            <person name="Damon W."/>
            <person name="Desjardin D."/>
            <person name="Finy P."/>
            <person name="Geml J."/>
            <person name="Haridas S."/>
            <person name="Hughes K."/>
            <person name="Justo A."/>
            <person name="Karasinski D."/>
            <person name="Kautmanova I."/>
            <person name="Kiss B."/>
            <person name="Kocsube S."/>
            <person name="Kotiranta H."/>
            <person name="LaButti K.M."/>
            <person name="Lechner B.E."/>
            <person name="Liimatainen K."/>
            <person name="Lipzen A."/>
            <person name="Lukacs Z."/>
            <person name="Mihaltcheva S."/>
            <person name="Morgado L.N."/>
            <person name="Niskanen T."/>
            <person name="Noordeloos M.E."/>
            <person name="Ohm R.A."/>
            <person name="Ortiz-Santana B."/>
            <person name="Ovrebo C."/>
            <person name="Racz N."/>
            <person name="Riley R."/>
            <person name="Savchenko A."/>
            <person name="Shiryaev A."/>
            <person name="Soop K."/>
            <person name="Spirin V."/>
            <person name="Szebenyi C."/>
            <person name="Tomsovsky M."/>
            <person name="Tulloss R.E."/>
            <person name="Uehling J."/>
            <person name="Grigoriev I.V."/>
            <person name="Vagvolgyi C."/>
            <person name="Papp T."/>
            <person name="Martin F.M."/>
            <person name="Miettinen O."/>
            <person name="Hibbett D.S."/>
            <person name="Nagy L.G."/>
        </authorList>
    </citation>
    <scope>NUCLEOTIDE SEQUENCE [LARGE SCALE GENOMIC DNA]</scope>
    <source>
        <strain evidence="9 10">OMC1185</strain>
    </source>
</reference>
<evidence type="ECO:0000256" key="6">
    <source>
        <dbReference type="ARBA" id="ARBA00023128"/>
    </source>
</evidence>
<feature type="compositionally biased region" description="Low complexity" evidence="8">
    <location>
        <begin position="90"/>
        <end position="99"/>
    </location>
</feature>
<evidence type="ECO:0000313" key="9">
    <source>
        <dbReference type="EMBL" id="TFK55746.1"/>
    </source>
</evidence>
<evidence type="ECO:0008006" key="11">
    <source>
        <dbReference type="Google" id="ProtNLM"/>
    </source>
</evidence>
<evidence type="ECO:0000256" key="5">
    <source>
        <dbReference type="ARBA" id="ARBA00023054"/>
    </source>
</evidence>
<dbReference type="STRING" id="5364.A0A5C3NGY5"/>
<feature type="compositionally biased region" description="Pro residues" evidence="8">
    <location>
        <begin position="303"/>
        <end position="312"/>
    </location>
</feature>
<evidence type="ECO:0000256" key="8">
    <source>
        <dbReference type="SAM" id="MobiDB-lite"/>
    </source>
</evidence>
<feature type="compositionally biased region" description="Basic and acidic residues" evidence="8">
    <location>
        <begin position="316"/>
        <end position="330"/>
    </location>
</feature>
<evidence type="ECO:0000256" key="3">
    <source>
        <dbReference type="ARBA" id="ARBA00022692"/>
    </source>
</evidence>
<evidence type="ECO:0000256" key="2">
    <source>
        <dbReference type="ARBA" id="ARBA00004370"/>
    </source>
</evidence>
<dbReference type="GO" id="GO:0016020">
    <property type="term" value="C:membrane"/>
    <property type="evidence" value="ECO:0007669"/>
    <property type="project" value="UniProtKB-SubCell"/>
</dbReference>
<keyword evidence="5" id="KW-0175">Coiled coil</keyword>
<dbReference type="InterPro" id="IPR024461">
    <property type="entry name" value="CCDC90-like"/>
</dbReference>
<evidence type="ECO:0000256" key="7">
    <source>
        <dbReference type="ARBA" id="ARBA00023136"/>
    </source>
</evidence>
<accession>A0A5C3NGY5</accession>
<evidence type="ECO:0000256" key="4">
    <source>
        <dbReference type="ARBA" id="ARBA00022989"/>
    </source>
</evidence>
<comment type="subcellular location">
    <subcellularLocation>
        <location evidence="2">Membrane</location>
    </subcellularLocation>
    <subcellularLocation>
        <location evidence="1">Mitochondrion</location>
    </subcellularLocation>
</comment>
<dbReference type="AlphaFoldDB" id="A0A5C3NGY5"/>
<keyword evidence="3" id="KW-0812">Transmembrane</keyword>
<organism evidence="9 10">
    <name type="scientific">Heliocybe sulcata</name>
    <dbReference type="NCBI Taxonomy" id="5364"/>
    <lineage>
        <taxon>Eukaryota</taxon>
        <taxon>Fungi</taxon>
        <taxon>Dikarya</taxon>
        <taxon>Basidiomycota</taxon>
        <taxon>Agaricomycotina</taxon>
        <taxon>Agaricomycetes</taxon>
        <taxon>Gloeophyllales</taxon>
        <taxon>Gloeophyllaceae</taxon>
        <taxon>Heliocybe</taxon>
    </lineage>
</organism>
<sequence length="330" mass="36526">MSIYSNIARQIPRRCRSLYTQAEICLPSTSTSIVPLTSHRDAHTTSQTISDPPRPNQIPLEVPPTTVSLNPHPKDPSSIPLGGGGGDGAGPSIPSGPSDVPASVNLPSTQGPPPVFHHSVPQYSNPPFHTHRFFQVLEKTFPTPIARGLMRATRALLVDRIGRVRRDGLTTKDMENQAYLFKAALSELRAEINVRHGNETGAIKTNVTGLRREIDNLNQKMKEDIGTLKHELQMELDNRKTEYKTELKRQDIMIEDVLNKSIVTLGDLRTTMEEVKWVIMWRTVASLASVVALLVLSMELRPKAPPPLPPAPVESRTPEAEGLEHTDYIT</sequence>
<keyword evidence="6" id="KW-0496">Mitochondrion</keyword>
<dbReference type="OrthoDB" id="1552at2759"/>
<dbReference type="Proteomes" id="UP000305948">
    <property type="component" value="Unassembled WGS sequence"/>
</dbReference>
<proteinExistence type="predicted"/>
<dbReference type="Pfam" id="PF07798">
    <property type="entry name" value="CCDC90-like"/>
    <property type="match status" value="1"/>
</dbReference>
<keyword evidence="10" id="KW-1185">Reference proteome</keyword>
<keyword evidence="4" id="KW-1133">Transmembrane helix</keyword>
<feature type="region of interest" description="Disordered" evidence="8">
    <location>
        <begin position="303"/>
        <end position="330"/>
    </location>
</feature>